<dbReference type="CDD" id="cd03398">
    <property type="entry name" value="PAP2_haloperoxidase"/>
    <property type="match status" value="1"/>
</dbReference>
<dbReference type="InterPro" id="IPR052559">
    <property type="entry name" value="V-haloperoxidase"/>
</dbReference>
<protein>
    <recommendedName>
        <fullName evidence="3">PAP2 superfamily protein</fullName>
    </recommendedName>
</protein>
<organism evidence="1 2">
    <name type="scientific">Streptomyces netropsis</name>
    <name type="common">Streptoverticillium netropsis</name>
    <dbReference type="NCBI Taxonomy" id="55404"/>
    <lineage>
        <taxon>Bacteria</taxon>
        <taxon>Bacillati</taxon>
        <taxon>Actinomycetota</taxon>
        <taxon>Actinomycetes</taxon>
        <taxon>Kitasatosporales</taxon>
        <taxon>Streptomycetaceae</taxon>
        <taxon>Streptomyces</taxon>
    </lineage>
</organism>
<dbReference type="PANTHER" id="PTHR34599">
    <property type="entry name" value="PEROXIDASE-RELATED"/>
    <property type="match status" value="1"/>
</dbReference>
<gene>
    <name evidence="1" type="ORF">FHS38_004139</name>
</gene>
<dbReference type="SUPFAM" id="SSF48317">
    <property type="entry name" value="Acid phosphatase/Vanadium-dependent haloperoxidase"/>
    <property type="match status" value="1"/>
</dbReference>
<evidence type="ECO:0000313" key="2">
    <source>
        <dbReference type="Proteomes" id="UP000556436"/>
    </source>
</evidence>
<proteinExistence type="predicted"/>
<comment type="caution">
    <text evidence="1">The sequence shown here is derived from an EMBL/GenBank/DDBJ whole genome shotgun (WGS) entry which is preliminary data.</text>
</comment>
<reference evidence="1 2" key="1">
    <citation type="submission" date="2020-08" db="EMBL/GenBank/DDBJ databases">
        <title>Genomic Encyclopedia of Type Strains, Phase III (KMG-III): the genomes of soil and plant-associated and newly described type strains.</title>
        <authorList>
            <person name="Whitman W."/>
        </authorList>
    </citation>
    <scope>NUCLEOTIDE SEQUENCE [LARGE SCALE GENOMIC DNA]</scope>
    <source>
        <strain evidence="1 2">CECT 3265</strain>
    </source>
</reference>
<dbReference type="AlphaFoldDB" id="A0A7W7LEB9"/>
<keyword evidence="2" id="KW-1185">Reference proteome</keyword>
<dbReference type="InterPro" id="IPR036938">
    <property type="entry name" value="PAP2/HPO_sf"/>
</dbReference>
<accession>A0A7W7LEB9</accession>
<sequence>MVCDWVATASATIQTDAQRPIPEPMIWHSFVSTAMYNAVVGIQGRYAPYKWTARGPRSASPAAAAAAAAHRVLLTYFPASKSRLQAAYAASLAKIPDGRAKDQGVAFGQRAADHIITTRKGDGRSARVVFAARPAPGVWRPTPTAHEPFSSAWMGKLRPMLLTSPGQFRPGGPPKLTSARYAKDVTEVKAFGSKSGSKRSPEQTDTARFFSGALSTQEALCDYAARHRFGIAATARLLAAANTTTADAVITAWDSKIHYRSWRPITAIRLADTDGNPKTVPDRAWEPLLRTPAHPEYLSGHATTAGAFMRALTEILGTSRVDLSITSQATGSTRHYTYADQYNRDVINARVWGGIHFRSADTVGNDTGQRLASWALARYFRPLR</sequence>
<evidence type="ECO:0008006" key="3">
    <source>
        <dbReference type="Google" id="ProtNLM"/>
    </source>
</evidence>
<dbReference type="EMBL" id="JACHJG010000008">
    <property type="protein sequence ID" value="MBB4888071.1"/>
    <property type="molecule type" value="Genomic_DNA"/>
</dbReference>
<name>A0A7W7LEB9_STRNE</name>
<dbReference type="Gene3D" id="1.10.606.20">
    <property type="match status" value="1"/>
</dbReference>
<dbReference type="Proteomes" id="UP000556436">
    <property type="component" value="Unassembled WGS sequence"/>
</dbReference>
<evidence type="ECO:0000313" key="1">
    <source>
        <dbReference type="EMBL" id="MBB4888071.1"/>
    </source>
</evidence>
<dbReference type="RefSeq" id="WP_229822638.1">
    <property type="nucleotide sequence ID" value="NZ_BMRW01000008.1"/>
</dbReference>
<dbReference type="PANTHER" id="PTHR34599:SF1">
    <property type="entry name" value="PHOSPHATIDIC ACID PHOSPHATASE TYPE 2_HALOPEROXIDASE DOMAIN-CONTAINING PROTEIN"/>
    <property type="match status" value="1"/>
</dbReference>